<evidence type="ECO:0000313" key="3">
    <source>
        <dbReference type="EMBL" id="VFT83693.1"/>
    </source>
</evidence>
<dbReference type="AlphaFoldDB" id="A0A485KGN0"/>
<evidence type="ECO:0000313" key="4">
    <source>
        <dbReference type="Proteomes" id="UP000332933"/>
    </source>
</evidence>
<dbReference type="InterPro" id="IPR036875">
    <property type="entry name" value="Znf_CCHC_sf"/>
</dbReference>
<dbReference type="SUPFAM" id="SSF57756">
    <property type="entry name" value="Retrovirus zinc finger-like domains"/>
    <property type="match status" value="1"/>
</dbReference>
<evidence type="ECO:0000313" key="2">
    <source>
        <dbReference type="EMBL" id="KAF0706625.1"/>
    </source>
</evidence>
<feature type="domain" description="Retrovirus-related Pol polyprotein from transposon TNT 1-94-like beta-barrel" evidence="1">
    <location>
        <begin position="272"/>
        <end position="352"/>
    </location>
</feature>
<dbReference type="EMBL" id="CAADRA010003212">
    <property type="protein sequence ID" value="VFT83693.1"/>
    <property type="molecule type" value="Genomic_DNA"/>
</dbReference>
<reference evidence="2" key="2">
    <citation type="submission" date="2019-06" db="EMBL/GenBank/DDBJ databases">
        <title>Genomics analysis of Aphanomyces spp. identifies a new class of oomycete effector associated with host adaptation.</title>
        <authorList>
            <person name="Gaulin E."/>
        </authorList>
    </citation>
    <scope>NUCLEOTIDE SEQUENCE</scope>
    <source>
        <strain evidence="2">CBS 578.67</strain>
    </source>
</reference>
<proteinExistence type="predicted"/>
<name>A0A485KGN0_9STRA</name>
<keyword evidence="4" id="KW-1185">Reference proteome</keyword>
<dbReference type="GO" id="GO:0008270">
    <property type="term" value="F:zinc ion binding"/>
    <property type="evidence" value="ECO:0007669"/>
    <property type="project" value="InterPro"/>
</dbReference>
<dbReference type="InterPro" id="IPR054722">
    <property type="entry name" value="PolX-like_BBD"/>
</dbReference>
<reference evidence="3 4" key="1">
    <citation type="submission" date="2019-03" db="EMBL/GenBank/DDBJ databases">
        <authorList>
            <person name="Gaulin E."/>
            <person name="Dumas B."/>
        </authorList>
    </citation>
    <scope>NUCLEOTIDE SEQUENCE [LARGE SCALE GENOMIC DNA]</scope>
    <source>
        <strain evidence="3">CBS 568.67</strain>
    </source>
</reference>
<dbReference type="OrthoDB" id="7755869at2759"/>
<protein>
    <submittedName>
        <fullName evidence="3">Aste57867_6725 protein</fullName>
    </submittedName>
</protein>
<dbReference type="Proteomes" id="UP000332933">
    <property type="component" value="Unassembled WGS sequence"/>
</dbReference>
<organism evidence="3 4">
    <name type="scientific">Aphanomyces stellatus</name>
    <dbReference type="NCBI Taxonomy" id="120398"/>
    <lineage>
        <taxon>Eukaryota</taxon>
        <taxon>Sar</taxon>
        <taxon>Stramenopiles</taxon>
        <taxon>Oomycota</taxon>
        <taxon>Saprolegniomycetes</taxon>
        <taxon>Saprolegniales</taxon>
        <taxon>Verrucalvaceae</taxon>
        <taxon>Aphanomyces</taxon>
    </lineage>
</organism>
<gene>
    <name evidence="3" type="primary">Aste57867_6725</name>
    <name evidence="2" type="ORF">As57867_006705</name>
    <name evidence="3" type="ORF">ASTE57867_6725</name>
</gene>
<accession>A0A485KGN0</accession>
<sequence length="363" mass="41236">MQFCSNSKTPSPDVFSAAPTKRTSTFCLLVHLANPFGNRSSNSSDSSSARFPGMPSNCSTPKPSDGYYIRGYLKIWPIVRACVYYQIWLQRADRTFRVDLTFKSPLETSLQAAGLIKLHLRQLLQDLPLKKGYIKVFNLLKQLSRDSWLKQFVLPDAITNRLLAKEDEMKSRTTTKRKADDEQLLYTGKPGKNRPFKKQVVKDKCHYCHKIGHHAFECRFKKRDLAKGISRKCIPIEGEDQINVLKHDDDADEGFILATTDDSPRSDIEDAWILDSACTADVTGDKTLFAKLARTRPSTMQLADNTTVQSMHMGMLSIQVDETHRLDRPVAKFVPNLKKNILSHRLLLKDGFELAKWDLDVAT</sequence>
<dbReference type="EMBL" id="VJMH01003200">
    <property type="protein sequence ID" value="KAF0706625.1"/>
    <property type="molecule type" value="Genomic_DNA"/>
</dbReference>
<dbReference type="GO" id="GO:0003676">
    <property type="term" value="F:nucleic acid binding"/>
    <property type="evidence" value="ECO:0007669"/>
    <property type="project" value="InterPro"/>
</dbReference>
<evidence type="ECO:0000259" key="1">
    <source>
        <dbReference type="Pfam" id="PF22936"/>
    </source>
</evidence>
<dbReference type="Pfam" id="PF22936">
    <property type="entry name" value="Pol_BBD"/>
    <property type="match status" value="1"/>
</dbReference>